<proteinExistence type="predicted"/>
<protein>
    <submittedName>
        <fullName evidence="1">Uncharacterized protein</fullName>
    </submittedName>
</protein>
<gene>
    <name evidence="1" type="ORF">COU19_00860</name>
</gene>
<evidence type="ECO:0000313" key="2">
    <source>
        <dbReference type="Proteomes" id="UP000230179"/>
    </source>
</evidence>
<dbReference type="Proteomes" id="UP000230179">
    <property type="component" value="Unassembled WGS sequence"/>
</dbReference>
<organism evidence="1 2">
    <name type="scientific">Candidatus Kaiserbacteria bacterium CG10_big_fil_rev_8_21_14_0_10_56_12</name>
    <dbReference type="NCBI Taxonomy" id="1974611"/>
    <lineage>
        <taxon>Bacteria</taxon>
        <taxon>Candidatus Kaiseribacteriota</taxon>
    </lineage>
</organism>
<comment type="caution">
    <text evidence="1">The sequence shown here is derived from an EMBL/GenBank/DDBJ whole genome shotgun (WGS) entry which is preliminary data.</text>
</comment>
<dbReference type="EMBL" id="PFBL01000006">
    <property type="protein sequence ID" value="PIR83347.1"/>
    <property type="molecule type" value="Genomic_DNA"/>
</dbReference>
<dbReference type="AlphaFoldDB" id="A0A2H0UAD5"/>
<sequence length="115" mass="13280">MKLFLNLESERIFLQISLTTFPFLFRTTVITIATAHFPAKGYVEANLDDKVIEYLETLEMLQSYIGPMNDEMARVWEPEMAPEDDLAEFVETRLLGSYLCPADFKVGLLKSKFVY</sequence>
<reference evidence="2" key="1">
    <citation type="submission" date="2017-09" db="EMBL/GenBank/DDBJ databases">
        <title>Depth-based differentiation of microbial function through sediment-hosted aquifers and enrichment of novel symbionts in the deep terrestrial subsurface.</title>
        <authorList>
            <person name="Probst A.J."/>
            <person name="Ladd B."/>
            <person name="Jarett J.K."/>
            <person name="Geller-Mcgrath D.E."/>
            <person name="Sieber C.M.K."/>
            <person name="Emerson J.B."/>
            <person name="Anantharaman K."/>
            <person name="Thomas B.C."/>
            <person name="Malmstrom R."/>
            <person name="Stieglmeier M."/>
            <person name="Klingl A."/>
            <person name="Woyke T."/>
            <person name="Ryan C.M."/>
            <person name="Banfield J.F."/>
        </authorList>
    </citation>
    <scope>NUCLEOTIDE SEQUENCE [LARGE SCALE GENOMIC DNA]</scope>
</reference>
<name>A0A2H0UAD5_9BACT</name>
<evidence type="ECO:0000313" key="1">
    <source>
        <dbReference type="EMBL" id="PIR83347.1"/>
    </source>
</evidence>
<accession>A0A2H0UAD5</accession>